<accession>A0A2G7T9G4</accession>
<dbReference type="AlphaFoldDB" id="A0A2G7T9G4"/>
<dbReference type="InterPro" id="IPR047610">
    <property type="entry name" value="ImuA_translesion"/>
</dbReference>
<dbReference type="NCBIfam" id="NF033429">
    <property type="entry name" value="ImuA_translesion"/>
    <property type="match status" value="1"/>
</dbReference>
<gene>
    <name evidence="1" type="ORF">CTI11_06790</name>
</gene>
<dbReference type="SUPFAM" id="SSF52540">
    <property type="entry name" value="P-loop containing nucleoside triphosphate hydrolases"/>
    <property type="match status" value="1"/>
</dbReference>
<reference evidence="1" key="1">
    <citation type="submission" date="2017-10" db="EMBL/GenBank/DDBJ databases">
        <title>Chryseobacterium sp. B5 is a hydrocarbonoclastic and plant growth promoting bacterium.</title>
        <authorList>
            <person name="Thijs S."/>
            <person name="Gkorezis P."/>
            <person name="Van Hamme J."/>
        </authorList>
    </citation>
    <scope>NUCLEOTIDE SEQUENCE</scope>
    <source>
        <strain evidence="1">B5</strain>
    </source>
</reference>
<comment type="caution">
    <text evidence="1">The sequence shown here is derived from an EMBL/GenBank/DDBJ whole genome shotgun (WGS) entry which is preliminary data.</text>
</comment>
<dbReference type="Gene3D" id="3.40.50.300">
    <property type="entry name" value="P-loop containing nucleotide triphosphate hydrolases"/>
    <property type="match status" value="1"/>
</dbReference>
<organism evidence="1">
    <name type="scientific">Chryseobacterium sp. B5</name>
    <dbReference type="NCBI Taxonomy" id="2050562"/>
    <lineage>
        <taxon>Bacteria</taxon>
        <taxon>Pseudomonadati</taxon>
        <taxon>Bacteroidota</taxon>
        <taxon>Flavobacteriia</taxon>
        <taxon>Flavobacteriales</taxon>
        <taxon>Weeksellaceae</taxon>
        <taxon>Chryseobacterium group</taxon>
        <taxon>Chryseobacterium</taxon>
    </lineage>
</organism>
<protein>
    <submittedName>
        <fullName evidence="1">Recombinase RecA</fullName>
    </submittedName>
</protein>
<dbReference type="InterPro" id="IPR027417">
    <property type="entry name" value="P-loop_NTPase"/>
</dbReference>
<name>A0A2G7T9G4_9FLAO</name>
<sequence length="266" mass="28489">MPTLPNTAQDDAAGRNAASLRALVQSSGLSQVVWCGNELGSQSVETVSSGWTELDKELPGSGWPRRSVTEVLTAQPSVVEWRLLAPGLGPIIEAGGQIVVIGPPRNPHLPGLTHMGLNDRQLVWIKADVPSERLWTTEQLIKSNSAGAIIAWLPKARPDQLRRLQVCSQGCEAPVFLCRPEVAQHESSAAPLRVQASAGLDWELNVQILKRRGPQQGHSLVLASVPGGLASVLTPRLRRPSSLITPEVPHVVGRPATAFRPAYVAA</sequence>
<evidence type="ECO:0000313" key="1">
    <source>
        <dbReference type="EMBL" id="PII36541.1"/>
    </source>
</evidence>
<proteinExistence type="predicted"/>
<dbReference type="EMBL" id="PEKC01000016">
    <property type="protein sequence ID" value="PII36541.1"/>
    <property type="molecule type" value="Genomic_DNA"/>
</dbReference>